<keyword evidence="10 16" id="KW-1133">Transmembrane helix</keyword>
<dbReference type="Pfam" id="PF01098">
    <property type="entry name" value="FTSW_RODA_SPOVE"/>
    <property type="match status" value="1"/>
</dbReference>
<dbReference type="InterPro" id="IPR013437">
    <property type="entry name" value="FtsW"/>
</dbReference>
<feature type="transmembrane region" description="Helical" evidence="16">
    <location>
        <begin position="93"/>
        <end position="111"/>
    </location>
</feature>
<evidence type="ECO:0000313" key="19">
    <source>
        <dbReference type="Proteomes" id="UP001251524"/>
    </source>
</evidence>
<evidence type="ECO:0000256" key="11">
    <source>
        <dbReference type="ARBA" id="ARBA00023136"/>
    </source>
</evidence>
<evidence type="ECO:0000256" key="1">
    <source>
        <dbReference type="ARBA" id="ARBA00004651"/>
    </source>
</evidence>
<protein>
    <recommendedName>
        <fullName evidence="16">Probable peptidoglycan glycosyltransferase FtsW</fullName>
        <shortName evidence="16">PGT</shortName>
        <ecNumber evidence="16">2.4.99.28</ecNumber>
    </recommendedName>
    <alternativeName>
        <fullName evidence="16">Cell division protein FtsW</fullName>
    </alternativeName>
    <alternativeName>
        <fullName evidence="16">Cell wall polymerase</fullName>
    </alternativeName>
    <alternativeName>
        <fullName evidence="16">Peptidoglycan polymerase</fullName>
        <shortName evidence="16">PG polymerase</shortName>
    </alternativeName>
</protein>
<reference evidence="18 19" key="1">
    <citation type="submission" date="2023-07" db="EMBL/GenBank/DDBJ databases">
        <title>Sorghum-associated microbial communities from plants grown in Nebraska, USA.</title>
        <authorList>
            <person name="Schachtman D."/>
        </authorList>
    </citation>
    <scope>NUCLEOTIDE SEQUENCE [LARGE SCALE GENOMIC DNA]</scope>
    <source>
        <strain evidence="18 19">BE198</strain>
    </source>
</reference>
<comment type="catalytic activity">
    <reaction evidence="15 16">
        <text>[GlcNAc-(1-&gt;4)-Mur2Ac(oyl-L-Ala-gamma-D-Glu-L-Lys-D-Ala-D-Ala)](n)-di-trans,octa-cis-undecaprenyl diphosphate + beta-D-GlcNAc-(1-&gt;4)-Mur2Ac(oyl-L-Ala-gamma-D-Glu-L-Lys-D-Ala-D-Ala)-di-trans,octa-cis-undecaprenyl diphosphate = [GlcNAc-(1-&gt;4)-Mur2Ac(oyl-L-Ala-gamma-D-Glu-L-Lys-D-Ala-D-Ala)](n+1)-di-trans,octa-cis-undecaprenyl diphosphate + di-trans,octa-cis-undecaprenyl diphosphate + H(+)</text>
        <dbReference type="Rhea" id="RHEA:23708"/>
        <dbReference type="Rhea" id="RHEA-COMP:9602"/>
        <dbReference type="Rhea" id="RHEA-COMP:9603"/>
        <dbReference type="ChEBI" id="CHEBI:15378"/>
        <dbReference type="ChEBI" id="CHEBI:58405"/>
        <dbReference type="ChEBI" id="CHEBI:60033"/>
        <dbReference type="ChEBI" id="CHEBI:78435"/>
        <dbReference type="EC" id="2.4.99.28"/>
    </reaction>
</comment>
<dbReference type="EMBL" id="JAVDVY010000002">
    <property type="protein sequence ID" value="MDR7135135.1"/>
    <property type="molecule type" value="Genomic_DNA"/>
</dbReference>
<feature type="transmembrane region" description="Helical" evidence="16">
    <location>
        <begin position="123"/>
        <end position="143"/>
    </location>
</feature>
<evidence type="ECO:0000256" key="5">
    <source>
        <dbReference type="ARBA" id="ARBA00022676"/>
    </source>
</evidence>
<feature type="transmembrane region" description="Helical" evidence="16">
    <location>
        <begin position="322"/>
        <end position="344"/>
    </location>
</feature>
<evidence type="ECO:0000256" key="8">
    <source>
        <dbReference type="ARBA" id="ARBA00022960"/>
    </source>
</evidence>
<keyword evidence="12 16" id="KW-0131">Cell cycle</keyword>
<keyword evidence="6 16" id="KW-0808">Transferase</keyword>
<evidence type="ECO:0000256" key="10">
    <source>
        <dbReference type="ARBA" id="ARBA00022989"/>
    </source>
</evidence>
<dbReference type="InterPro" id="IPR001182">
    <property type="entry name" value="FtsW/RodA"/>
</dbReference>
<keyword evidence="8 16" id="KW-0133">Cell shape</keyword>
<keyword evidence="5 16" id="KW-0328">Glycosyltransferase</keyword>
<comment type="function">
    <text evidence="16">Peptidoglycan polymerase that is essential for cell division.</text>
</comment>
<dbReference type="GO" id="GO:0051301">
    <property type="term" value="P:cell division"/>
    <property type="evidence" value="ECO:0007669"/>
    <property type="project" value="UniProtKB-KW"/>
</dbReference>
<dbReference type="RefSeq" id="WP_310062573.1">
    <property type="nucleotide sequence ID" value="NZ_JAVDVY010000002.1"/>
</dbReference>
<comment type="subcellular location">
    <subcellularLocation>
        <location evidence="16">Cell inner membrane</location>
        <topology evidence="16">Multi-pass membrane protein</topology>
    </subcellularLocation>
    <subcellularLocation>
        <location evidence="1">Cell membrane</location>
        <topology evidence="1">Multi-pass membrane protein</topology>
    </subcellularLocation>
    <text evidence="16">Localizes to the division septum.</text>
</comment>
<dbReference type="EC" id="2.4.99.28" evidence="16"/>
<evidence type="ECO:0000256" key="6">
    <source>
        <dbReference type="ARBA" id="ARBA00022679"/>
    </source>
</evidence>
<feature type="transmembrane region" description="Helical" evidence="16">
    <location>
        <begin position="289"/>
        <end position="310"/>
    </location>
</feature>
<dbReference type="NCBIfam" id="TIGR02614">
    <property type="entry name" value="ftsW"/>
    <property type="match status" value="1"/>
</dbReference>
<evidence type="ECO:0000256" key="14">
    <source>
        <dbReference type="ARBA" id="ARBA00038053"/>
    </source>
</evidence>
<feature type="transmembrane region" description="Helical" evidence="16">
    <location>
        <begin position="155"/>
        <end position="176"/>
    </location>
</feature>
<evidence type="ECO:0000256" key="16">
    <source>
        <dbReference type="HAMAP-Rule" id="MF_00913"/>
    </source>
</evidence>
<evidence type="ECO:0000313" key="18">
    <source>
        <dbReference type="EMBL" id="MDR7135135.1"/>
    </source>
</evidence>
<dbReference type="Proteomes" id="UP001251524">
    <property type="component" value="Unassembled WGS sequence"/>
</dbReference>
<comment type="pathway">
    <text evidence="2 16">Cell wall biogenesis; peptidoglycan biosynthesis.</text>
</comment>
<organism evidence="18 19">
    <name type="scientific">Lysobacter niastensis</name>
    <dbReference type="NCBI Taxonomy" id="380629"/>
    <lineage>
        <taxon>Bacteria</taxon>
        <taxon>Pseudomonadati</taxon>
        <taxon>Pseudomonadota</taxon>
        <taxon>Gammaproteobacteria</taxon>
        <taxon>Lysobacterales</taxon>
        <taxon>Lysobacteraceae</taxon>
        <taxon>Lysobacter</taxon>
    </lineage>
</organism>
<evidence type="ECO:0000256" key="9">
    <source>
        <dbReference type="ARBA" id="ARBA00022984"/>
    </source>
</evidence>
<keyword evidence="9 16" id="KW-0573">Peptidoglycan synthesis</keyword>
<dbReference type="PANTHER" id="PTHR30474:SF2">
    <property type="entry name" value="PEPTIDOGLYCAN GLYCOSYLTRANSFERASE FTSW-RELATED"/>
    <property type="match status" value="1"/>
</dbReference>
<feature type="transmembrane region" description="Helical" evidence="16">
    <location>
        <begin position="356"/>
        <end position="379"/>
    </location>
</feature>
<evidence type="ECO:0000256" key="4">
    <source>
        <dbReference type="ARBA" id="ARBA00022618"/>
    </source>
</evidence>
<evidence type="ECO:0000256" key="13">
    <source>
        <dbReference type="ARBA" id="ARBA00023316"/>
    </source>
</evidence>
<evidence type="ECO:0000256" key="17">
    <source>
        <dbReference type="SAM" id="MobiDB-lite"/>
    </source>
</evidence>
<name>A0ABU1WCI6_9GAMM</name>
<keyword evidence="3 16" id="KW-1003">Cell membrane</keyword>
<evidence type="ECO:0000256" key="15">
    <source>
        <dbReference type="ARBA" id="ARBA00049902"/>
    </source>
</evidence>
<comment type="similarity">
    <text evidence="14 16">Belongs to the SEDS family. FtsW subfamily.</text>
</comment>
<keyword evidence="19" id="KW-1185">Reference proteome</keyword>
<keyword evidence="4 16" id="KW-0132">Cell division</keyword>
<proteinExistence type="inferred from homology"/>
<comment type="caution">
    <text evidence="18">The sequence shown here is derived from an EMBL/GenBank/DDBJ whole genome shotgun (WGS) entry which is preliminary data.</text>
</comment>
<keyword evidence="16" id="KW-0997">Cell inner membrane</keyword>
<keyword evidence="11 16" id="KW-0472">Membrane</keyword>
<feature type="transmembrane region" description="Helical" evidence="16">
    <location>
        <begin position="62"/>
        <end position="81"/>
    </location>
</feature>
<keyword evidence="7 16" id="KW-0812">Transmembrane</keyword>
<keyword evidence="13 16" id="KW-0961">Cell wall biogenesis/degradation</keyword>
<feature type="transmembrane region" description="Helical" evidence="16">
    <location>
        <begin position="182"/>
        <end position="199"/>
    </location>
</feature>
<dbReference type="HAMAP" id="MF_00913">
    <property type="entry name" value="PGT_FtsW_proteobact"/>
    <property type="match status" value="1"/>
</dbReference>
<sequence>MNDLTTPSKTASQATRLDAIGGRFDPWLLGIACTLASLGVVMVGSASIGVADGLHVGPFYFLTRHLVFLAGGIVLAAWLMRTELKLIEQHNQWLLLVCFMLLLLVFVPGIGRSVNGARRWLNLGFSNFQAVEAVKLLYIVWLASYLKRYSEEVTATWSAMLKPLGVAVMLVVMLLLQPDFGSSSLLLAITAGMLVLGGVNMPRMFGPVLVGLPLLAIVAIAEPYRMRRITSFTDPFADPFGSGYQLANALMAIGRGEWLGVGLGASVQKLSYLPEAHTDFILAVIGEELGFAGICLVIALYGGLVGRALWLGLKCVEMRRHFAGYCAFGIALWIGLQSFVSIGVNLGLLPTKGLTLPLISSGGSSVLMTCAAIGLLLRVSYELDRAQRQVARLRGEAQQPSMGVPAMANPVPAVGAVSAARTSDAARGTSRLRQRVEPVLGRTG</sequence>
<feature type="region of interest" description="Disordered" evidence="17">
    <location>
        <begin position="422"/>
        <end position="444"/>
    </location>
</feature>
<gene>
    <name evidence="16" type="primary">ftsW</name>
    <name evidence="18" type="ORF">J2X06_002344</name>
</gene>
<feature type="transmembrane region" description="Helical" evidence="16">
    <location>
        <begin position="27"/>
        <end position="50"/>
    </location>
</feature>
<feature type="transmembrane region" description="Helical" evidence="16">
    <location>
        <begin position="204"/>
        <end position="221"/>
    </location>
</feature>
<evidence type="ECO:0000256" key="12">
    <source>
        <dbReference type="ARBA" id="ARBA00023306"/>
    </source>
</evidence>
<evidence type="ECO:0000256" key="2">
    <source>
        <dbReference type="ARBA" id="ARBA00004752"/>
    </source>
</evidence>
<evidence type="ECO:0000256" key="7">
    <source>
        <dbReference type="ARBA" id="ARBA00022692"/>
    </source>
</evidence>
<accession>A0ABU1WCI6</accession>
<evidence type="ECO:0000256" key="3">
    <source>
        <dbReference type="ARBA" id="ARBA00022475"/>
    </source>
</evidence>
<dbReference type="PANTHER" id="PTHR30474">
    <property type="entry name" value="CELL CYCLE PROTEIN"/>
    <property type="match status" value="1"/>
</dbReference>